<protein>
    <submittedName>
        <fullName evidence="3">NAT_SF domain containing protein</fullName>
    </submittedName>
</protein>
<proteinExistence type="predicted"/>
<feature type="domain" description="N-acetyltransferase" evidence="2">
    <location>
        <begin position="167"/>
        <end position="209"/>
    </location>
</feature>
<gene>
    <name evidence="3" type="ORF">UFOVP75_72</name>
</gene>
<dbReference type="SUPFAM" id="SSF55729">
    <property type="entry name" value="Acyl-CoA N-acyltransferases (Nat)"/>
    <property type="match status" value="1"/>
</dbReference>
<feature type="compositionally biased region" description="Basic and acidic residues" evidence="1">
    <location>
        <begin position="281"/>
        <end position="291"/>
    </location>
</feature>
<dbReference type="Pfam" id="PF00583">
    <property type="entry name" value="Acetyltransf_1"/>
    <property type="match status" value="1"/>
</dbReference>
<name>A0A6J5L0T2_9CAUD</name>
<dbReference type="InterPro" id="IPR016181">
    <property type="entry name" value="Acyl_CoA_acyltransferase"/>
</dbReference>
<sequence length="291" mass="31660">MKPMDIDQSKFMLAVLGETGSKALAKASATSSFMAQAIVPRTILSWVALAARYSYSGEVPGNPEYLMEFTKTESGFSGFVGDYSFVDQPVYHLAASLACAMDVTQELPNAFKVSDLNRLGKSVDLLVKSNMVRLLKKELDPNLGYHFQHEESTSPIHSLKINAFTPKGQHIGFATFHHNGPNIYAFGVGVDDEHQRQGLASHMYSMAEKMTGKKLTPSPIQTDEGKALWNGASKPFGKAEEVGLVAKPEAPGDPIKAAPANREQKKLPRMKLPKVPGIPPPKDDEKSTSSI</sequence>
<dbReference type="CDD" id="cd04301">
    <property type="entry name" value="NAT_SF"/>
    <property type="match status" value="1"/>
</dbReference>
<organism evidence="3">
    <name type="scientific">uncultured Caudovirales phage</name>
    <dbReference type="NCBI Taxonomy" id="2100421"/>
    <lineage>
        <taxon>Viruses</taxon>
        <taxon>Duplodnaviria</taxon>
        <taxon>Heunggongvirae</taxon>
        <taxon>Uroviricota</taxon>
        <taxon>Caudoviricetes</taxon>
        <taxon>Peduoviridae</taxon>
        <taxon>Maltschvirus</taxon>
        <taxon>Maltschvirus maltsch</taxon>
    </lineage>
</organism>
<dbReference type="InterPro" id="IPR000182">
    <property type="entry name" value="GNAT_dom"/>
</dbReference>
<accession>A0A6J5L0T2</accession>
<feature type="region of interest" description="Disordered" evidence="1">
    <location>
        <begin position="242"/>
        <end position="291"/>
    </location>
</feature>
<evidence type="ECO:0000313" key="3">
    <source>
        <dbReference type="EMBL" id="CAB4127165.1"/>
    </source>
</evidence>
<evidence type="ECO:0000256" key="1">
    <source>
        <dbReference type="SAM" id="MobiDB-lite"/>
    </source>
</evidence>
<evidence type="ECO:0000259" key="2">
    <source>
        <dbReference type="Pfam" id="PF00583"/>
    </source>
</evidence>
<dbReference type="EMBL" id="LR796209">
    <property type="protein sequence ID" value="CAB4127165.1"/>
    <property type="molecule type" value="Genomic_DNA"/>
</dbReference>
<reference evidence="3" key="1">
    <citation type="submission" date="2020-04" db="EMBL/GenBank/DDBJ databases">
        <authorList>
            <person name="Chiriac C."/>
            <person name="Salcher M."/>
            <person name="Ghai R."/>
            <person name="Kavagutti S V."/>
        </authorList>
    </citation>
    <scope>NUCLEOTIDE SEQUENCE</scope>
</reference>
<dbReference type="GO" id="GO:0016747">
    <property type="term" value="F:acyltransferase activity, transferring groups other than amino-acyl groups"/>
    <property type="evidence" value="ECO:0007669"/>
    <property type="project" value="InterPro"/>
</dbReference>